<evidence type="ECO:0000256" key="1">
    <source>
        <dbReference type="SAM" id="MobiDB-lite"/>
    </source>
</evidence>
<accession>A0A5N6QU01</accession>
<sequence>MARSNLLDINSSKRHSAGKEGQYLSSWVSMICVHGVGRFTETPILGVFAREFLNDCSKLRSIASFDEHWTGNILDLYRFFLHFGGILSSRLAHFH</sequence>
<keyword evidence="3" id="KW-1185">Reference proteome</keyword>
<dbReference type="Proteomes" id="UP000327013">
    <property type="component" value="Chromosome 2"/>
</dbReference>
<protein>
    <submittedName>
        <fullName evidence="2">Uncharacterized protein</fullName>
    </submittedName>
</protein>
<feature type="region of interest" description="Disordered" evidence="1">
    <location>
        <begin position="1"/>
        <end position="20"/>
    </location>
</feature>
<dbReference type="EMBL" id="CM017322">
    <property type="protein sequence ID" value="KAE8009988.1"/>
    <property type="molecule type" value="Genomic_DNA"/>
</dbReference>
<evidence type="ECO:0000313" key="3">
    <source>
        <dbReference type="Proteomes" id="UP000327013"/>
    </source>
</evidence>
<gene>
    <name evidence="2" type="ORF">FH972_006388</name>
</gene>
<proteinExistence type="predicted"/>
<reference evidence="2 3" key="1">
    <citation type="submission" date="2019-06" db="EMBL/GenBank/DDBJ databases">
        <title>A chromosomal-level reference genome of Carpinus fangiana (Coryloideae, Betulaceae).</title>
        <authorList>
            <person name="Yang X."/>
            <person name="Wang Z."/>
            <person name="Zhang L."/>
            <person name="Hao G."/>
            <person name="Liu J."/>
            <person name="Yang Y."/>
        </authorList>
    </citation>
    <scope>NUCLEOTIDE SEQUENCE [LARGE SCALE GENOMIC DNA]</scope>
    <source>
        <strain evidence="2">Cfa_2016G</strain>
        <tissue evidence="2">Leaf</tissue>
    </source>
</reference>
<dbReference type="AlphaFoldDB" id="A0A5N6QU01"/>
<name>A0A5N6QU01_9ROSI</name>
<evidence type="ECO:0000313" key="2">
    <source>
        <dbReference type="EMBL" id="KAE8009988.1"/>
    </source>
</evidence>
<organism evidence="2 3">
    <name type="scientific">Carpinus fangiana</name>
    <dbReference type="NCBI Taxonomy" id="176857"/>
    <lineage>
        <taxon>Eukaryota</taxon>
        <taxon>Viridiplantae</taxon>
        <taxon>Streptophyta</taxon>
        <taxon>Embryophyta</taxon>
        <taxon>Tracheophyta</taxon>
        <taxon>Spermatophyta</taxon>
        <taxon>Magnoliopsida</taxon>
        <taxon>eudicotyledons</taxon>
        <taxon>Gunneridae</taxon>
        <taxon>Pentapetalae</taxon>
        <taxon>rosids</taxon>
        <taxon>fabids</taxon>
        <taxon>Fagales</taxon>
        <taxon>Betulaceae</taxon>
        <taxon>Carpinus</taxon>
    </lineage>
</organism>